<sequence length="133" mass="14430">MNIQTKSHFKIVSWEQSFYDEPEAGAKLARADVKKVFEGEIEAEGSAVLLLCQGENDGNGYVATEKITGRIGERSGSFVIQHGGAIAGTTITDSFGYVVPGSGTDELQGIRGHCSWQHDEQAATFTLDYEIEQ</sequence>
<proteinExistence type="predicted"/>
<evidence type="ECO:0000313" key="1">
    <source>
        <dbReference type="EMBL" id="GHO46466.1"/>
    </source>
</evidence>
<accession>A0A8J3MU08</accession>
<name>A0A8J3MU08_9CHLR</name>
<dbReference type="Gene3D" id="2.40.350.10">
    <property type="entry name" value="SO1590-like"/>
    <property type="match status" value="1"/>
</dbReference>
<dbReference type="Pfam" id="PF11528">
    <property type="entry name" value="DUF3224"/>
    <property type="match status" value="1"/>
</dbReference>
<dbReference type="SUPFAM" id="SSF159238">
    <property type="entry name" value="SO1590-like"/>
    <property type="match status" value="1"/>
</dbReference>
<comment type="caution">
    <text evidence="1">The sequence shown here is derived from an EMBL/GenBank/DDBJ whole genome shotgun (WGS) entry which is preliminary data.</text>
</comment>
<dbReference type="EMBL" id="BNJF01000002">
    <property type="protein sequence ID" value="GHO46466.1"/>
    <property type="molecule type" value="Genomic_DNA"/>
</dbReference>
<gene>
    <name evidence="1" type="ORF">KSX_46290</name>
</gene>
<organism evidence="1 2">
    <name type="scientific">Ktedonospora formicarum</name>
    <dbReference type="NCBI Taxonomy" id="2778364"/>
    <lineage>
        <taxon>Bacteria</taxon>
        <taxon>Bacillati</taxon>
        <taxon>Chloroflexota</taxon>
        <taxon>Ktedonobacteria</taxon>
        <taxon>Ktedonobacterales</taxon>
        <taxon>Ktedonobacteraceae</taxon>
        <taxon>Ktedonospora</taxon>
    </lineage>
</organism>
<dbReference type="InterPro" id="IPR023159">
    <property type="entry name" value="SO1590-like_sf"/>
</dbReference>
<reference evidence="1" key="1">
    <citation type="submission" date="2020-10" db="EMBL/GenBank/DDBJ databases">
        <title>Taxonomic study of unclassified bacteria belonging to the class Ktedonobacteria.</title>
        <authorList>
            <person name="Yabe S."/>
            <person name="Wang C.M."/>
            <person name="Zheng Y."/>
            <person name="Sakai Y."/>
            <person name="Cavaletti L."/>
            <person name="Monciardini P."/>
            <person name="Donadio S."/>
        </authorList>
    </citation>
    <scope>NUCLEOTIDE SEQUENCE</scope>
    <source>
        <strain evidence="1">SOSP1-1</strain>
    </source>
</reference>
<dbReference type="Proteomes" id="UP000612362">
    <property type="component" value="Unassembled WGS sequence"/>
</dbReference>
<keyword evidence="2" id="KW-1185">Reference proteome</keyword>
<evidence type="ECO:0000313" key="2">
    <source>
        <dbReference type="Proteomes" id="UP000612362"/>
    </source>
</evidence>
<dbReference type="InterPro" id="IPR021607">
    <property type="entry name" value="DUF3224"/>
</dbReference>
<dbReference type="RefSeq" id="WP_220195842.1">
    <property type="nucleotide sequence ID" value="NZ_BNJF01000002.1"/>
</dbReference>
<protein>
    <recommendedName>
        <fullName evidence="3">DUF3224 domain-containing protein</fullName>
    </recommendedName>
</protein>
<evidence type="ECO:0008006" key="3">
    <source>
        <dbReference type="Google" id="ProtNLM"/>
    </source>
</evidence>
<dbReference type="AlphaFoldDB" id="A0A8J3MU08"/>